<comment type="similarity">
    <text evidence="7">Belongs to the phospholipase A2 family.</text>
</comment>
<feature type="disulfide bond" evidence="6">
    <location>
        <begin position="106"/>
        <end position="130"/>
    </location>
</feature>
<evidence type="ECO:0000313" key="12">
    <source>
        <dbReference type="RefSeq" id="XP_022079274.1"/>
    </source>
</evidence>
<protein>
    <recommendedName>
        <fullName evidence="8">Phospholipase A2</fullName>
        <ecNumber evidence="8">3.1.1.4</ecNumber>
    </recommendedName>
</protein>
<dbReference type="OMA" id="ECEPASH"/>
<feature type="active site" evidence="4">
    <location>
        <position position="72"/>
    </location>
</feature>
<keyword evidence="8" id="KW-0732">Signal</keyword>
<evidence type="ECO:0000256" key="3">
    <source>
        <dbReference type="ARBA" id="ARBA00023157"/>
    </source>
</evidence>
<dbReference type="InterPro" id="IPR033113">
    <property type="entry name" value="PLA2_histidine"/>
</dbReference>
<dbReference type="SUPFAM" id="SSF48619">
    <property type="entry name" value="Phospholipase A2, PLA2"/>
    <property type="match status" value="1"/>
</dbReference>
<dbReference type="RefSeq" id="XP_022079274.1">
    <property type="nucleotide sequence ID" value="XM_022223582.1"/>
</dbReference>
<dbReference type="GO" id="GO:0005509">
    <property type="term" value="F:calcium ion binding"/>
    <property type="evidence" value="ECO:0007669"/>
    <property type="project" value="InterPro"/>
</dbReference>
<feature type="binding site" evidence="5">
    <location>
        <position position="56"/>
    </location>
    <ligand>
        <name>Ca(2+)</name>
        <dbReference type="ChEBI" id="CHEBI:29108"/>
    </ligand>
</feature>
<gene>
    <name evidence="11 12 13" type="primary">LOC110973093</name>
</gene>
<keyword evidence="5" id="KW-0479">Metal-binding</keyword>
<feature type="binding site" evidence="5">
    <location>
        <position position="73"/>
    </location>
    <ligand>
        <name>Ca(2+)</name>
        <dbReference type="ChEBI" id="CHEBI:29108"/>
    </ligand>
</feature>
<feature type="disulfide bond" evidence="6">
    <location>
        <begin position="75"/>
        <end position="132"/>
    </location>
</feature>
<dbReference type="RefSeq" id="XP_022079275.1">
    <property type="nucleotide sequence ID" value="XM_022223583.1"/>
</dbReference>
<dbReference type="PRINTS" id="PR00389">
    <property type="entry name" value="PHPHLIPASEA2"/>
</dbReference>
<keyword evidence="8" id="KW-0443">Lipid metabolism</keyword>
<feature type="disulfide bond" evidence="6">
    <location>
        <begin position="85"/>
        <end position="125"/>
    </location>
</feature>
<comment type="cofactor">
    <cofactor evidence="5">
        <name>Ca(2+)</name>
        <dbReference type="ChEBI" id="CHEBI:29108"/>
    </cofactor>
    <text evidence="5">Binds 1 Ca(2+) ion per subunit.</text>
</comment>
<reference evidence="11 12" key="1">
    <citation type="submission" date="2025-04" db="UniProtKB">
        <authorList>
            <consortium name="RefSeq"/>
        </authorList>
    </citation>
    <scope>IDENTIFICATION</scope>
</reference>
<feature type="disulfide bond" evidence="6">
    <location>
        <begin position="68"/>
        <end position="139"/>
    </location>
</feature>
<name>A0A8B7XEU0_ACAPL</name>
<evidence type="ECO:0000256" key="1">
    <source>
        <dbReference type="ARBA" id="ARBA00004613"/>
    </source>
</evidence>
<keyword evidence="10" id="KW-1185">Reference proteome</keyword>
<evidence type="ECO:0000313" key="10">
    <source>
        <dbReference type="Proteomes" id="UP000694845"/>
    </source>
</evidence>
<keyword evidence="8" id="KW-0378">Hydrolase</keyword>
<feature type="chain" id="PRO_5044519718" description="Phospholipase A2" evidence="8">
    <location>
        <begin position="17"/>
        <end position="159"/>
    </location>
</feature>
<dbReference type="RefSeq" id="XP_022079273.1">
    <property type="nucleotide sequence ID" value="XM_022223581.1"/>
</dbReference>
<feature type="active site" evidence="4">
    <location>
        <position position="133"/>
    </location>
</feature>
<feature type="disulfide bond" evidence="6">
    <location>
        <begin position="53"/>
        <end position="69"/>
    </location>
</feature>
<dbReference type="GO" id="GO:0005543">
    <property type="term" value="F:phospholipid binding"/>
    <property type="evidence" value="ECO:0007669"/>
    <property type="project" value="TreeGrafter"/>
</dbReference>
<dbReference type="AlphaFoldDB" id="A0A8B7XEU0"/>
<dbReference type="InterPro" id="IPR036444">
    <property type="entry name" value="PLipase_A2_dom_sf"/>
</dbReference>
<dbReference type="PANTHER" id="PTHR11716:SF51">
    <property type="entry name" value="PHOSPHOLIPASE A2"/>
    <property type="match status" value="1"/>
</dbReference>
<dbReference type="InterPro" id="IPR016090">
    <property type="entry name" value="PLA2-like_dom"/>
</dbReference>
<organism evidence="10 12">
    <name type="scientific">Acanthaster planci</name>
    <name type="common">Crown-of-thorns starfish</name>
    <dbReference type="NCBI Taxonomy" id="133434"/>
    <lineage>
        <taxon>Eukaryota</taxon>
        <taxon>Metazoa</taxon>
        <taxon>Echinodermata</taxon>
        <taxon>Eleutherozoa</taxon>
        <taxon>Asterozoa</taxon>
        <taxon>Asteroidea</taxon>
        <taxon>Valvatacea</taxon>
        <taxon>Valvatida</taxon>
        <taxon>Acanthasteridae</taxon>
        <taxon>Acanthaster</taxon>
    </lineage>
</organism>
<evidence type="ECO:0000313" key="13">
    <source>
        <dbReference type="RefSeq" id="XP_022079275.1"/>
    </source>
</evidence>
<feature type="binding site" evidence="5">
    <location>
        <position position="52"/>
    </location>
    <ligand>
        <name>Ca(2+)</name>
        <dbReference type="ChEBI" id="CHEBI:29108"/>
    </ligand>
</feature>
<dbReference type="CDD" id="cd00125">
    <property type="entry name" value="PLA2c"/>
    <property type="match status" value="1"/>
</dbReference>
<evidence type="ECO:0000256" key="2">
    <source>
        <dbReference type="ARBA" id="ARBA00022525"/>
    </source>
</evidence>
<dbReference type="Gene3D" id="1.20.90.10">
    <property type="entry name" value="Phospholipase A2 domain"/>
    <property type="match status" value="1"/>
</dbReference>
<dbReference type="GeneID" id="110973093"/>
<dbReference type="KEGG" id="aplc:110973093"/>
<dbReference type="GO" id="GO:0006644">
    <property type="term" value="P:phospholipid metabolic process"/>
    <property type="evidence" value="ECO:0007669"/>
    <property type="project" value="InterPro"/>
</dbReference>
<evidence type="ECO:0000256" key="8">
    <source>
        <dbReference type="RuleBase" id="RU361236"/>
    </source>
</evidence>
<keyword evidence="3 6" id="KW-1015">Disulfide bond</keyword>
<dbReference type="OrthoDB" id="5841574at2759"/>
<comment type="catalytic activity">
    <reaction evidence="8">
        <text>a 1,2-diacyl-sn-glycero-3-phosphocholine + H2O = a 1-acyl-sn-glycero-3-phosphocholine + a fatty acid + H(+)</text>
        <dbReference type="Rhea" id="RHEA:15801"/>
        <dbReference type="ChEBI" id="CHEBI:15377"/>
        <dbReference type="ChEBI" id="CHEBI:15378"/>
        <dbReference type="ChEBI" id="CHEBI:28868"/>
        <dbReference type="ChEBI" id="CHEBI:57643"/>
        <dbReference type="ChEBI" id="CHEBI:58168"/>
        <dbReference type="EC" id="3.1.1.4"/>
    </reaction>
</comment>
<feature type="domain" description="Phospholipase A2-like central" evidence="9">
    <location>
        <begin position="24"/>
        <end position="159"/>
    </location>
</feature>
<proteinExistence type="inferred from homology"/>
<evidence type="ECO:0000256" key="6">
    <source>
        <dbReference type="PIRSR" id="PIRSR601211-3"/>
    </source>
</evidence>
<dbReference type="SMART" id="SM00085">
    <property type="entry name" value="PA2c"/>
    <property type="match status" value="1"/>
</dbReference>
<evidence type="ECO:0000313" key="11">
    <source>
        <dbReference type="RefSeq" id="XP_022079273.1"/>
    </source>
</evidence>
<dbReference type="Proteomes" id="UP000694845">
    <property type="component" value="Unplaced"/>
</dbReference>
<feature type="binding site" evidence="5">
    <location>
        <position position="54"/>
    </location>
    <ligand>
        <name>Ca(2+)</name>
        <dbReference type="ChEBI" id="CHEBI:29108"/>
    </ligand>
</feature>
<dbReference type="GO" id="GO:0047498">
    <property type="term" value="F:calcium-dependent phospholipase A2 activity"/>
    <property type="evidence" value="ECO:0007669"/>
    <property type="project" value="TreeGrafter"/>
</dbReference>
<dbReference type="GO" id="GO:0016042">
    <property type="term" value="P:lipid catabolic process"/>
    <property type="evidence" value="ECO:0007669"/>
    <property type="project" value="InterPro"/>
</dbReference>
<keyword evidence="5 8" id="KW-0106">Calcium</keyword>
<dbReference type="InterPro" id="IPR001211">
    <property type="entry name" value="PLA2"/>
</dbReference>
<dbReference type="EC" id="3.1.1.4" evidence="8"/>
<dbReference type="GO" id="GO:0050482">
    <property type="term" value="P:arachidonate secretion"/>
    <property type="evidence" value="ECO:0007669"/>
    <property type="project" value="InterPro"/>
</dbReference>
<dbReference type="PROSITE" id="PS00118">
    <property type="entry name" value="PA2_HIS"/>
    <property type="match status" value="1"/>
</dbReference>
<sequence>MKTFLILAMAVALAKAQSTDEITNLVQFGNLVMCLGNIGYTEGLEYDGYGCFCGKGGKGTPVDATDRCCEVHDNCYGQAVEEGKCWSVETYGTTYWYDQSTSSGSCSIRCWEEGDYNSLVPSKACKAAICECDRKAAQCFADNRPTFNRKYLNYAKDTC</sequence>
<evidence type="ECO:0000256" key="7">
    <source>
        <dbReference type="RuleBase" id="RU003654"/>
    </source>
</evidence>
<evidence type="ECO:0000259" key="9">
    <source>
        <dbReference type="SMART" id="SM00085"/>
    </source>
</evidence>
<dbReference type="Pfam" id="PF00068">
    <property type="entry name" value="Phospholip_A2_1"/>
    <property type="match status" value="1"/>
</dbReference>
<keyword evidence="2 8" id="KW-0964">Secreted</keyword>
<evidence type="ECO:0000256" key="5">
    <source>
        <dbReference type="PIRSR" id="PIRSR601211-2"/>
    </source>
</evidence>
<evidence type="ECO:0000256" key="4">
    <source>
        <dbReference type="PIRSR" id="PIRSR601211-1"/>
    </source>
</evidence>
<accession>A0A8B7XEU0</accession>
<dbReference type="PANTHER" id="PTHR11716">
    <property type="entry name" value="PHOSPHOLIPASE A2 FAMILY MEMBER"/>
    <property type="match status" value="1"/>
</dbReference>
<dbReference type="GO" id="GO:0005576">
    <property type="term" value="C:extracellular region"/>
    <property type="evidence" value="ECO:0007669"/>
    <property type="project" value="UniProtKB-SubCell"/>
</dbReference>
<feature type="signal peptide" evidence="8">
    <location>
        <begin position="1"/>
        <end position="16"/>
    </location>
</feature>
<comment type="subcellular location">
    <subcellularLocation>
        <location evidence="1 8">Secreted</location>
    </subcellularLocation>
</comment>